<evidence type="ECO:0000313" key="2">
    <source>
        <dbReference type="EMBL" id="PWF49291.1"/>
    </source>
</evidence>
<dbReference type="AlphaFoldDB" id="A0A2U2HP52"/>
<sequence length="288" mass="32353">MLNYQNIIDLRRCDHSSAPFGELYALVDHAGVPGLAKKLDQRKATWISLFANSKDEGAMLVAPLLFKVDDEHRMLLKWLCKQGSYASSILFLASPEPITELAQRLTARLDASLPNDTDIFLRFFDGRVFENLVSILSVPQKKAFLSVADNWWLVTRQGQLHHYKAVYLGSDSNEIPLQISSQQLNALVDAAEPDKIAQLLEENVPKEFQGLPTITRHDFILRHMRAARLVGILEVYQIALYCALALLYGEYFSKQEIWAAALNEVSSGKLDLPTAVAQIESQQNELGL</sequence>
<comment type="caution">
    <text evidence="2">The sequence shown here is derived from an EMBL/GenBank/DDBJ whole genome shotgun (WGS) entry which is preliminary data.</text>
</comment>
<dbReference type="Pfam" id="PF13503">
    <property type="entry name" value="DUF4123"/>
    <property type="match status" value="1"/>
</dbReference>
<organism evidence="2 3">
    <name type="scientific">Massilia glaciei</name>
    <dbReference type="NCBI Taxonomy" id="1524097"/>
    <lineage>
        <taxon>Bacteria</taxon>
        <taxon>Pseudomonadati</taxon>
        <taxon>Pseudomonadota</taxon>
        <taxon>Betaproteobacteria</taxon>
        <taxon>Burkholderiales</taxon>
        <taxon>Oxalobacteraceae</taxon>
        <taxon>Telluria group</taxon>
        <taxon>Massilia</taxon>
    </lineage>
</organism>
<name>A0A2U2HP52_9BURK</name>
<keyword evidence="3" id="KW-1185">Reference proteome</keyword>
<evidence type="ECO:0000313" key="3">
    <source>
        <dbReference type="Proteomes" id="UP000241421"/>
    </source>
</evidence>
<protein>
    <submittedName>
        <fullName evidence="2">DUF4123 domain-containing protein</fullName>
    </submittedName>
</protein>
<gene>
    <name evidence="2" type="ORF">C7C56_007285</name>
</gene>
<proteinExistence type="predicted"/>
<dbReference type="RefSeq" id="WP_106756797.1">
    <property type="nucleotide sequence ID" value="NZ_PXWF02000097.1"/>
</dbReference>
<evidence type="ECO:0000259" key="1">
    <source>
        <dbReference type="Pfam" id="PF13503"/>
    </source>
</evidence>
<dbReference type="Proteomes" id="UP000241421">
    <property type="component" value="Unassembled WGS sequence"/>
</dbReference>
<reference evidence="2 3" key="1">
    <citation type="submission" date="2018-04" db="EMBL/GenBank/DDBJ databases">
        <title>Massilia violaceinigra sp. nov., a novel purple-pigmented bacterium isolated from Tianshan glacier, Xinjiang, China.</title>
        <authorList>
            <person name="Wang H."/>
        </authorList>
    </citation>
    <scope>NUCLEOTIDE SEQUENCE [LARGE SCALE GENOMIC DNA]</scope>
    <source>
        <strain evidence="2 3">B448-2</strain>
    </source>
</reference>
<dbReference type="OrthoDB" id="8755279at2"/>
<dbReference type="EMBL" id="PXWF02000097">
    <property type="protein sequence ID" value="PWF49291.1"/>
    <property type="molecule type" value="Genomic_DNA"/>
</dbReference>
<accession>A0A2U2HP52</accession>
<dbReference type="InterPro" id="IPR025391">
    <property type="entry name" value="DUF4123"/>
</dbReference>
<feature type="domain" description="DUF4123" evidence="1">
    <location>
        <begin position="23"/>
        <end position="142"/>
    </location>
</feature>